<dbReference type="Proteomes" id="UP000270185">
    <property type="component" value="Chromosome"/>
</dbReference>
<sequence length="172" mass="20492">MSSENKCGICGEIHHTYPALTFAYPNSYYWLSEEQKNTYNIYIDADFCTIEYPDRADRFIRVVLKQKIMKSSRYLEYGLWVYLNEEDFEDYKANFNNENHETVYFGWLSNALPDYQFEKSIAMDVKSKPGNERPEVYPQLDFSHPFVVDFYHGITREEAEKRIHNMPTTISQ</sequence>
<proteinExistence type="predicted"/>
<protein>
    <submittedName>
        <fullName evidence="1">DUF2199 domain-containing protein</fullName>
    </submittedName>
</protein>
<organism evidence="1 2">
    <name type="scientific">Kaistella carnis</name>
    <dbReference type="NCBI Taxonomy" id="1241979"/>
    <lineage>
        <taxon>Bacteria</taxon>
        <taxon>Pseudomonadati</taxon>
        <taxon>Bacteroidota</taxon>
        <taxon>Flavobacteriia</taxon>
        <taxon>Flavobacteriales</taxon>
        <taxon>Weeksellaceae</taxon>
        <taxon>Chryseobacterium group</taxon>
        <taxon>Kaistella</taxon>
    </lineage>
</organism>
<reference evidence="2" key="1">
    <citation type="submission" date="2018-11" db="EMBL/GenBank/DDBJ databases">
        <title>Proposal to divide the Flavobacteriaceae and reorganize its genera based on Amino Acid Identity values calculated from whole genome sequences.</title>
        <authorList>
            <person name="Nicholson A.C."/>
            <person name="Gulvik C.A."/>
            <person name="Whitney A.M."/>
            <person name="Humrighouse B.W."/>
            <person name="Bell M."/>
            <person name="Holmes B."/>
            <person name="Steigerwalt A.G."/>
            <person name="Villarma A."/>
            <person name="Sheth M."/>
            <person name="Batra D."/>
            <person name="Pryor J."/>
            <person name="Bernardet J.-F."/>
            <person name="Hugo C."/>
            <person name="Kampfer P."/>
            <person name="Newman J.D."/>
            <person name="McQuiston J.R."/>
        </authorList>
    </citation>
    <scope>NUCLEOTIDE SEQUENCE [LARGE SCALE GENOMIC DNA]</scope>
    <source>
        <strain evidence="2">G0081</strain>
    </source>
</reference>
<keyword evidence="2" id="KW-1185">Reference proteome</keyword>
<evidence type="ECO:0000313" key="2">
    <source>
        <dbReference type="Proteomes" id="UP000270185"/>
    </source>
</evidence>
<dbReference type="OrthoDB" id="4404538at2"/>
<dbReference type="AlphaFoldDB" id="A0A3G8XHU9"/>
<name>A0A3G8XHU9_9FLAO</name>
<dbReference type="RefSeq" id="WP_125024158.1">
    <property type="nucleotide sequence ID" value="NZ_CP034159.1"/>
</dbReference>
<dbReference type="EMBL" id="CP034159">
    <property type="protein sequence ID" value="AZI33075.1"/>
    <property type="molecule type" value="Genomic_DNA"/>
</dbReference>
<dbReference type="InterPro" id="IPR018697">
    <property type="entry name" value="DUF2199"/>
</dbReference>
<dbReference type="Pfam" id="PF09965">
    <property type="entry name" value="DUF2199"/>
    <property type="match status" value="1"/>
</dbReference>
<gene>
    <name evidence="1" type="ORF">EIB73_07755</name>
</gene>
<evidence type="ECO:0000313" key="1">
    <source>
        <dbReference type="EMBL" id="AZI33075.1"/>
    </source>
</evidence>
<dbReference type="KEGG" id="ccas:EIB73_07755"/>
<accession>A0A3G8XHU9</accession>